<reference evidence="2" key="4">
    <citation type="submission" date="2019-03" db="UniProtKB">
        <authorList>
            <consortium name="EnsemblPlants"/>
        </authorList>
    </citation>
    <scope>IDENTIFICATION</scope>
</reference>
<proteinExistence type="predicted"/>
<accession>A0A453NQC8</accession>
<evidence type="ECO:0000313" key="3">
    <source>
        <dbReference type="Proteomes" id="UP000015105"/>
    </source>
</evidence>
<name>A0A453NQC8_AEGTS</name>
<dbReference type="AlphaFoldDB" id="A0A453NQC8"/>
<protein>
    <submittedName>
        <fullName evidence="2">Uncharacterized protein</fullName>
    </submittedName>
</protein>
<feature type="compositionally biased region" description="Basic and acidic residues" evidence="1">
    <location>
        <begin position="86"/>
        <end position="101"/>
    </location>
</feature>
<dbReference type="Gramene" id="AET6Gv20448300.3">
    <property type="protein sequence ID" value="AET6Gv20448300.3"/>
    <property type="gene ID" value="AET6Gv20448300"/>
</dbReference>
<evidence type="ECO:0000256" key="1">
    <source>
        <dbReference type="SAM" id="MobiDB-lite"/>
    </source>
</evidence>
<evidence type="ECO:0000313" key="2">
    <source>
        <dbReference type="EnsemblPlants" id="AET6Gv20448300.3"/>
    </source>
</evidence>
<reference evidence="2" key="3">
    <citation type="journal article" date="2017" name="Nature">
        <title>Genome sequence of the progenitor of the wheat D genome Aegilops tauschii.</title>
        <authorList>
            <person name="Luo M.C."/>
            <person name="Gu Y.Q."/>
            <person name="Puiu D."/>
            <person name="Wang H."/>
            <person name="Twardziok S.O."/>
            <person name="Deal K.R."/>
            <person name="Huo N."/>
            <person name="Zhu T."/>
            <person name="Wang L."/>
            <person name="Wang Y."/>
            <person name="McGuire P.E."/>
            <person name="Liu S."/>
            <person name="Long H."/>
            <person name="Ramasamy R.K."/>
            <person name="Rodriguez J.C."/>
            <person name="Van S.L."/>
            <person name="Yuan L."/>
            <person name="Wang Z."/>
            <person name="Xia Z."/>
            <person name="Xiao L."/>
            <person name="Anderson O.D."/>
            <person name="Ouyang S."/>
            <person name="Liang Y."/>
            <person name="Zimin A.V."/>
            <person name="Pertea G."/>
            <person name="Qi P."/>
            <person name="Bennetzen J.L."/>
            <person name="Dai X."/>
            <person name="Dawson M.W."/>
            <person name="Muller H.G."/>
            <person name="Kugler K."/>
            <person name="Rivarola-Duarte L."/>
            <person name="Spannagl M."/>
            <person name="Mayer K.F.X."/>
            <person name="Lu F.H."/>
            <person name="Bevan M.W."/>
            <person name="Leroy P."/>
            <person name="Li P."/>
            <person name="You F.M."/>
            <person name="Sun Q."/>
            <person name="Liu Z."/>
            <person name="Lyons E."/>
            <person name="Wicker T."/>
            <person name="Salzberg S.L."/>
            <person name="Devos K.M."/>
            <person name="Dvorak J."/>
        </authorList>
    </citation>
    <scope>NUCLEOTIDE SEQUENCE [LARGE SCALE GENOMIC DNA]</scope>
    <source>
        <strain evidence="2">cv. AL8/78</strain>
    </source>
</reference>
<reference evidence="2" key="5">
    <citation type="journal article" date="2021" name="G3 (Bethesda)">
        <title>Aegilops tauschii genome assembly Aet v5.0 features greater sequence contiguity and improved annotation.</title>
        <authorList>
            <person name="Wang L."/>
            <person name="Zhu T."/>
            <person name="Rodriguez J.C."/>
            <person name="Deal K.R."/>
            <person name="Dubcovsky J."/>
            <person name="McGuire P.E."/>
            <person name="Lux T."/>
            <person name="Spannagl M."/>
            <person name="Mayer K.F.X."/>
            <person name="Baldrich P."/>
            <person name="Meyers B.C."/>
            <person name="Huo N."/>
            <person name="Gu Y.Q."/>
            <person name="Zhou H."/>
            <person name="Devos K.M."/>
            <person name="Bennetzen J.L."/>
            <person name="Unver T."/>
            <person name="Budak H."/>
            <person name="Gulick P.J."/>
            <person name="Galiba G."/>
            <person name="Kalapos B."/>
            <person name="Nelson D.R."/>
            <person name="Li P."/>
            <person name="You F.M."/>
            <person name="Luo M.C."/>
            <person name="Dvorak J."/>
        </authorList>
    </citation>
    <scope>NUCLEOTIDE SEQUENCE [LARGE SCALE GENOMIC DNA]</scope>
    <source>
        <strain evidence="2">cv. AL8/78</strain>
    </source>
</reference>
<dbReference type="Proteomes" id="UP000015105">
    <property type="component" value="Chromosome 6D"/>
</dbReference>
<keyword evidence="3" id="KW-1185">Reference proteome</keyword>
<sequence>MKLSLHNRKHMIADDVFSLLDTTCSVGQAATMKEKFRRAVQFSKHGLDVPEELSLFKKNCDRKGVPGNSEAMPEVSPVKFIKAAKLDHPGSERKNHEKDSMKPMMGLGVSILKQKTE</sequence>
<dbReference type="EnsemblPlants" id="AET6Gv20448300.3">
    <property type="protein sequence ID" value="AET6Gv20448300.3"/>
    <property type="gene ID" value="AET6Gv20448300"/>
</dbReference>
<organism evidence="2 3">
    <name type="scientific">Aegilops tauschii subsp. strangulata</name>
    <name type="common">Goatgrass</name>
    <dbReference type="NCBI Taxonomy" id="200361"/>
    <lineage>
        <taxon>Eukaryota</taxon>
        <taxon>Viridiplantae</taxon>
        <taxon>Streptophyta</taxon>
        <taxon>Embryophyta</taxon>
        <taxon>Tracheophyta</taxon>
        <taxon>Spermatophyta</taxon>
        <taxon>Magnoliopsida</taxon>
        <taxon>Liliopsida</taxon>
        <taxon>Poales</taxon>
        <taxon>Poaceae</taxon>
        <taxon>BOP clade</taxon>
        <taxon>Pooideae</taxon>
        <taxon>Triticodae</taxon>
        <taxon>Triticeae</taxon>
        <taxon>Triticinae</taxon>
        <taxon>Aegilops</taxon>
    </lineage>
</organism>
<reference evidence="3" key="1">
    <citation type="journal article" date="2014" name="Science">
        <title>Ancient hybridizations among the ancestral genomes of bread wheat.</title>
        <authorList>
            <consortium name="International Wheat Genome Sequencing Consortium,"/>
            <person name="Marcussen T."/>
            <person name="Sandve S.R."/>
            <person name="Heier L."/>
            <person name="Spannagl M."/>
            <person name="Pfeifer M."/>
            <person name="Jakobsen K.S."/>
            <person name="Wulff B.B."/>
            <person name="Steuernagel B."/>
            <person name="Mayer K.F."/>
            <person name="Olsen O.A."/>
        </authorList>
    </citation>
    <scope>NUCLEOTIDE SEQUENCE [LARGE SCALE GENOMIC DNA]</scope>
    <source>
        <strain evidence="3">cv. AL8/78</strain>
    </source>
</reference>
<reference evidence="3" key="2">
    <citation type="journal article" date="2017" name="Nat. Plants">
        <title>The Aegilops tauschii genome reveals multiple impacts of transposons.</title>
        <authorList>
            <person name="Zhao G."/>
            <person name="Zou C."/>
            <person name="Li K."/>
            <person name="Wang K."/>
            <person name="Li T."/>
            <person name="Gao L."/>
            <person name="Zhang X."/>
            <person name="Wang H."/>
            <person name="Yang Z."/>
            <person name="Liu X."/>
            <person name="Jiang W."/>
            <person name="Mao L."/>
            <person name="Kong X."/>
            <person name="Jiao Y."/>
            <person name="Jia J."/>
        </authorList>
    </citation>
    <scope>NUCLEOTIDE SEQUENCE [LARGE SCALE GENOMIC DNA]</scope>
    <source>
        <strain evidence="3">cv. AL8/78</strain>
    </source>
</reference>
<feature type="region of interest" description="Disordered" evidence="1">
    <location>
        <begin position="86"/>
        <end position="117"/>
    </location>
</feature>